<gene>
    <name evidence="1" type="ORF">FA13DRAFT_1734801</name>
</gene>
<sequence>MTQSETLPLHFEVFYVKEHLHDEVLLPFAKHHVLNHPTRAPRIDRHSTKQGVGKTRVRLDHPLTYGSPSLRAMFACLPLYNRPSKCGLLQVGAGLDVLIAVSSPQVTVEHEMVHGAVLWGYQVRVHRLMPMGYYNALCLSSF</sequence>
<comment type="caution">
    <text evidence="1">The sequence shown here is derived from an EMBL/GenBank/DDBJ whole genome shotgun (WGS) entry which is preliminary data.</text>
</comment>
<dbReference type="EMBL" id="QPFP01000028">
    <property type="protein sequence ID" value="TEB29153.1"/>
    <property type="molecule type" value="Genomic_DNA"/>
</dbReference>
<proteinExistence type="predicted"/>
<dbReference type="AlphaFoldDB" id="A0A4Y7T4R2"/>
<dbReference type="Proteomes" id="UP000298030">
    <property type="component" value="Unassembled WGS sequence"/>
</dbReference>
<protein>
    <submittedName>
        <fullName evidence="1">Uncharacterized protein</fullName>
    </submittedName>
</protein>
<evidence type="ECO:0000313" key="1">
    <source>
        <dbReference type="EMBL" id="TEB29153.1"/>
    </source>
</evidence>
<name>A0A4Y7T4R2_COPMI</name>
<evidence type="ECO:0000313" key="2">
    <source>
        <dbReference type="Proteomes" id="UP000298030"/>
    </source>
</evidence>
<reference evidence="1 2" key="1">
    <citation type="journal article" date="2019" name="Nat. Ecol. Evol.">
        <title>Megaphylogeny resolves global patterns of mushroom evolution.</title>
        <authorList>
            <person name="Varga T."/>
            <person name="Krizsan K."/>
            <person name="Foldi C."/>
            <person name="Dima B."/>
            <person name="Sanchez-Garcia M."/>
            <person name="Sanchez-Ramirez S."/>
            <person name="Szollosi G.J."/>
            <person name="Szarkandi J.G."/>
            <person name="Papp V."/>
            <person name="Albert L."/>
            <person name="Andreopoulos W."/>
            <person name="Angelini C."/>
            <person name="Antonin V."/>
            <person name="Barry K.W."/>
            <person name="Bougher N.L."/>
            <person name="Buchanan P."/>
            <person name="Buyck B."/>
            <person name="Bense V."/>
            <person name="Catcheside P."/>
            <person name="Chovatia M."/>
            <person name="Cooper J."/>
            <person name="Damon W."/>
            <person name="Desjardin D."/>
            <person name="Finy P."/>
            <person name="Geml J."/>
            <person name="Haridas S."/>
            <person name="Hughes K."/>
            <person name="Justo A."/>
            <person name="Karasinski D."/>
            <person name="Kautmanova I."/>
            <person name="Kiss B."/>
            <person name="Kocsube S."/>
            <person name="Kotiranta H."/>
            <person name="LaButti K.M."/>
            <person name="Lechner B.E."/>
            <person name="Liimatainen K."/>
            <person name="Lipzen A."/>
            <person name="Lukacs Z."/>
            <person name="Mihaltcheva S."/>
            <person name="Morgado L.N."/>
            <person name="Niskanen T."/>
            <person name="Noordeloos M.E."/>
            <person name="Ohm R.A."/>
            <person name="Ortiz-Santana B."/>
            <person name="Ovrebo C."/>
            <person name="Racz N."/>
            <person name="Riley R."/>
            <person name="Savchenko A."/>
            <person name="Shiryaev A."/>
            <person name="Soop K."/>
            <person name="Spirin V."/>
            <person name="Szebenyi C."/>
            <person name="Tomsovsky M."/>
            <person name="Tulloss R.E."/>
            <person name="Uehling J."/>
            <person name="Grigoriev I.V."/>
            <person name="Vagvolgyi C."/>
            <person name="Papp T."/>
            <person name="Martin F.M."/>
            <person name="Miettinen O."/>
            <person name="Hibbett D.S."/>
            <person name="Nagy L.G."/>
        </authorList>
    </citation>
    <scope>NUCLEOTIDE SEQUENCE [LARGE SCALE GENOMIC DNA]</scope>
    <source>
        <strain evidence="1 2">FP101781</strain>
    </source>
</reference>
<keyword evidence="2" id="KW-1185">Reference proteome</keyword>
<accession>A0A4Y7T4R2</accession>
<organism evidence="1 2">
    <name type="scientific">Coprinellus micaceus</name>
    <name type="common">Glistening ink-cap mushroom</name>
    <name type="synonym">Coprinus micaceus</name>
    <dbReference type="NCBI Taxonomy" id="71717"/>
    <lineage>
        <taxon>Eukaryota</taxon>
        <taxon>Fungi</taxon>
        <taxon>Dikarya</taxon>
        <taxon>Basidiomycota</taxon>
        <taxon>Agaricomycotina</taxon>
        <taxon>Agaricomycetes</taxon>
        <taxon>Agaricomycetidae</taxon>
        <taxon>Agaricales</taxon>
        <taxon>Agaricineae</taxon>
        <taxon>Psathyrellaceae</taxon>
        <taxon>Coprinellus</taxon>
    </lineage>
</organism>